<evidence type="ECO:0000256" key="1">
    <source>
        <dbReference type="ARBA" id="ARBA00023015"/>
    </source>
</evidence>
<dbReference type="EMBL" id="JBEPMO010000029">
    <property type="protein sequence ID" value="MET3733052.1"/>
    <property type="molecule type" value="Genomic_DNA"/>
</dbReference>
<reference evidence="5 6" key="1">
    <citation type="submission" date="2024-06" db="EMBL/GenBank/DDBJ databases">
        <title>Genomic Encyclopedia of Type Strains, Phase IV (KMG-IV): sequencing the most valuable type-strain genomes for metagenomic binning, comparative biology and taxonomic classification.</title>
        <authorList>
            <person name="Goeker M."/>
        </authorList>
    </citation>
    <scope>NUCLEOTIDE SEQUENCE [LARGE SCALE GENOMIC DNA]</scope>
    <source>
        <strain evidence="5 6">DSM 29388</strain>
    </source>
</reference>
<dbReference type="SUPFAM" id="SSF46689">
    <property type="entry name" value="Homeodomain-like"/>
    <property type="match status" value="1"/>
</dbReference>
<keyword evidence="3" id="KW-0804">Transcription</keyword>
<evidence type="ECO:0000259" key="4">
    <source>
        <dbReference type="PROSITE" id="PS01124"/>
    </source>
</evidence>
<evidence type="ECO:0000256" key="2">
    <source>
        <dbReference type="ARBA" id="ARBA00023125"/>
    </source>
</evidence>
<dbReference type="PANTHER" id="PTHR43280:SF32">
    <property type="entry name" value="TRANSCRIPTIONAL REGULATORY PROTEIN"/>
    <property type="match status" value="1"/>
</dbReference>
<evidence type="ECO:0000256" key="3">
    <source>
        <dbReference type="ARBA" id="ARBA00023163"/>
    </source>
</evidence>
<keyword evidence="6" id="KW-1185">Reference proteome</keyword>
<dbReference type="RefSeq" id="WP_354510844.1">
    <property type="nucleotide sequence ID" value="NZ_JBEPMO010000029.1"/>
</dbReference>
<dbReference type="PRINTS" id="PR00032">
    <property type="entry name" value="HTHARAC"/>
</dbReference>
<feature type="domain" description="HTH araC/xylS-type" evidence="4">
    <location>
        <begin position="129"/>
        <end position="227"/>
    </location>
</feature>
<dbReference type="Proteomes" id="UP001549146">
    <property type="component" value="Unassembled WGS sequence"/>
</dbReference>
<keyword evidence="2" id="KW-0238">DNA-binding</keyword>
<gene>
    <name evidence="5" type="ORF">ABID46_002645</name>
</gene>
<dbReference type="Pfam" id="PF12833">
    <property type="entry name" value="HTH_18"/>
    <property type="match status" value="1"/>
</dbReference>
<name>A0ABV2LZU1_9FLAO</name>
<dbReference type="SMART" id="SM00342">
    <property type="entry name" value="HTH_ARAC"/>
    <property type="match status" value="1"/>
</dbReference>
<evidence type="ECO:0000313" key="5">
    <source>
        <dbReference type="EMBL" id="MET3733052.1"/>
    </source>
</evidence>
<organism evidence="5 6">
    <name type="scientific">Moheibacter stercoris</name>
    <dbReference type="NCBI Taxonomy" id="1628251"/>
    <lineage>
        <taxon>Bacteria</taxon>
        <taxon>Pseudomonadati</taxon>
        <taxon>Bacteroidota</taxon>
        <taxon>Flavobacteriia</taxon>
        <taxon>Flavobacteriales</taxon>
        <taxon>Weeksellaceae</taxon>
        <taxon>Moheibacter</taxon>
    </lineage>
</organism>
<dbReference type="InterPro" id="IPR018060">
    <property type="entry name" value="HTH_AraC"/>
</dbReference>
<dbReference type="PANTHER" id="PTHR43280">
    <property type="entry name" value="ARAC-FAMILY TRANSCRIPTIONAL REGULATOR"/>
    <property type="match status" value="1"/>
</dbReference>
<evidence type="ECO:0000313" key="6">
    <source>
        <dbReference type="Proteomes" id="UP001549146"/>
    </source>
</evidence>
<accession>A0ABV2LZU1</accession>
<sequence>MNEYNIIENQALFISPGQLHQCFSENVSGYFIRFDLDFYHSIRTQYKLYDFPFFHTMLSEPCLDLGDDFSKIENIVSGMFQEFISKENFGKEAVLRYQLEIVLIELTRIKKRQKASKSGILVPNNEKLRKLEFLIEKNFIEHKEVNFYAEQLHISSRHLNNIIAAQTGKSISEMIQNRILIESKRLLSYSEKTVAEIAYELGYSDKAYFHRFFKKQLGITPSAFRNEFLKVHH</sequence>
<dbReference type="PROSITE" id="PS01124">
    <property type="entry name" value="HTH_ARAC_FAMILY_2"/>
    <property type="match status" value="1"/>
</dbReference>
<dbReference type="Gene3D" id="1.10.10.60">
    <property type="entry name" value="Homeodomain-like"/>
    <property type="match status" value="1"/>
</dbReference>
<proteinExistence type="predicted"/>
<keyword evidence="1" id="KW-0805">Transcription regulation</keyword>
<dbReference type="InterPro" id="IPR009057">
    <property type="entry name" value="Homeodomain-like_sf"/>
</dbReference>
<dbReference type="InterPro" id="IPR020449">
    <property type="entry name" value="Tscrpt_reg_AraC-type_HTH"/>
</dbReference>
<comment type="caution">
    <text evidence="5">The sequence shown here is derived from an EMBL/GenBank/DDBJ whole genome shotgun (WGS) entry which is preliminary data.</text>
</comment>
<protein>
    <submittedName>
        <fullName evidence="5">AraC-like DNA-binding protein</fullName>
    </submittedName>
</protein>